<comment type="caution">
    <text evidence="1">The sequence shown here is derived from an EMBL/GenBank/DDBJ whole genome shotgun (WGS) entry which is preliminary data.</text>
</comment>
<organism evidence="1 2">
    <name type="scientific">Plutella xylostella</name>
    <name type="common">Diamondback moth</name>
    <name type="synonym">Plutella maculipennis</name>
    <dbReference type="NCBI Taxonomy" id="51655"/>
    <lineage>
        <taxon>Eukaryota</taxon>
        <taxon>Metazoa</taxon>
        <taxon>Ecdysozoa</taxon>
        <taxon>Arthropoda</taxon>
        <taxon>Hexapoda</taxon>
        <taxon>Insecta</taxon>
        <taxon>Pterygota</taxon>
        <taxon>Neoptera</taxon>
        <taxon>Endopterygota</taxon>
        <taxon>Lepidoptera</taxon>
        <taxon>Glossata</taxon>
        <taxon>Ditrysia</taxon>
        <taxon>Yponomeutoidea</taxon>
        <taxon>Plutellidae</taxon>
        <taxon>Plutella</taxon>
    </lineage>
</organism>
<evidence type="ECO:0000313" key="2">
    <source>
        <dbReference type="Proteomes" id="UP000823941"/>
    </source>
</evidence>
<accession>A0ABQ7Q8I7</accession>
<gene>
    <name evidence="1" type="ORF">JYU34_014086</name>
</gene>
<sequence length="119" mass="13299">MMYRSTCFADSFHPCNHNFVADNGGSFGAITTLRVNCTRTLAETEDKLVNDVERALEPRNRELGRRDKKVPCPLIASLGSKSVAATYWSFEPDSSQNQLSITVRPVNPSFPPQPFFDLC</sequence>
<dbReference type="EMBL" id="JAHIBW010000019">
    <property type="protein sequence ID" value="KAG7301203.1"/>
    <property type="molecule type" value="Genomic_DNA"/>
</dbReference>
<keyword evidence="2" id="KW-1185">Reference proteome</keyword>
<dbReference type="Proteomes" id="UP000823941">
    <property type="component" value="Chromosome 19"/>
</dbReference>
<evidence type="ECO:0000313" key="1">
    <source>
        <dbReference type="EMBL" id="KAG7301203.1"/>
    </source>
</evidence>
<name>A0ABQ7Q8I7_PLUXY</name>
<proteinExistence type="predicted"/>
<protein>
    <submittedName>
        <fullName evidence="1">Uncharacterized protein</fullName>
    </submittedName>
</protein>
<reference evidence="1 2" key="1">
    <citation type="submission" date="2021-06" db="EMBL/GenBank/DDBJ databases">
        <title>A haploid diamondback moth (Plutella xylostella L.) genome assembly resolves 31 chromosomes and identifies a diamide resistance mutation.</title>
        <authorList>
            <person name="Ward C.M."/>
            <person name="Perry K.D."/>
            <person name="Baker G."/>
            <person name="Powis K."/>
            <person name="Heckel D.G."/>
            <person name="Baxter S.W."/>
        </authorList>
    </citation>
    <scope>NUCLEOTIDE SEQUENCE [LARGE SCALE GENOMIC DNA]</scope>
    <source>
        <strain evidence="1 2">LV</strain>
        <tissue evidence="1">Single pupa</tissue>
    </source>
</reference>